<gene>
    <name evidence="1" type="ORF">pC5.8b_431</name>
</gene>
<protein>
    <submittedName>
        <fullName evidence="1">Uncharacterized protein</fullName>
    </submittedName>
</protein>
<evidence type="ECO:0000313" key="1">
    <source>
        <dbReference type="EMBL" id="QCL09921.1"/>
    </source>
</evidence>
<reference evidence="1" key="1">
    <citation type="submission" date="2018-12" db="EMBL/GenBank/DDBJ databases">
        <title>Three Rhizobium rhizogenes strains isolated from the same crown gall tumor carry diverse plasmids.</title>
        <authorList>
            <person name="Pulawska J."/>
            <person name="Kuzmanovic N."/>
        </authorList>
    </citation>
    <scope>NUCLEOTIDE SEQUENCE</scope>
    <source>
        <strain evidence="1">Colt5.8</strain>
        <plasmid evidence="1">pColt5.8b</plasmid>
    </source>
</reference>
<sequence>MLVGAACVADLSHPSAIYSATLQPSIDLASNHACHDEDWMIYTRNAF</sequence>
<name>A0A7S4ZST2_RHIRH</name>
<dbReference type="EMBL" id="MK318972">
    <property type="protein sequence ID" value="QCL09921.1"/>
    <property type="molecule type" value="Genomic_DNA"/>
</dbReference>
<dbReference type="AlphaFoldDB" id="A0A7S4ZST2"/>
<proteinExistence type="predicted"/>
<keyword evidence="1" id="KW-0614">Plasmid</keyword>
<accession>A0A7S4ZST2</accession>
<geneLocation type="plasmid" evidence="1">
    <name>pColt5.8b</name>
</geneLocation>
<organism evidence="1">
    <name type="scientific">Rhizobium rhizogenes</name>
    <name type="common">Agrobacterium rhizogenes</name>
    <dbReference type="NCBI Taxonomy" id="359"/>
    <lineage>
        <taxon>Bacteria</taxon>
        <taxon>Pseudomonadati</taxon>
        <taxon>Pseudomonadota</taxon>
        <taxon>Alphaproteobacteria</taxon>
        <taxon>Hyphomicrobiales</taxon>
        <taxon>Rhizobiaceae</taxon>
        <taxon>Rhizobium/Agrobacterium group</taxon>
        <taxon>Rhizobium</taxon>
    </lineage>
</organism>